<dbReference type="Pfam" id="PF13475">
    <property type="entry name" value="DUF4116"/>
    <property type="match status" value="1"/>
</dbReference>
<protein>
    <recommendedName>
        <fullName evidence="1">DUF4116 domain-containing protein</fullName>
    </recommendedName>
</protein>
<evidence type="ECO:0000259" key="1">
    <source>
        <dbReference type="Pfam" id="PF13475"/>
    </source>
</evidence>
<name>A0A6C0BLW2_9ZZZZ</name>
<dbReference type="AlphaFoldDB" id="A0A6C0BLW2"/>
<accession>A0A6C0BLW2</accession>
<dbReference type="EMBL" id="MN739203">
    <property type="protein sequence ID" value="QHS93377.1"/>
    <property type="molecule type" value="Genomic_DNA"/>
</dbReference>
<sequence>MEFISPFWDLLFFRCDLPEQARLMRVCSRIYRVGTTDSRMMHRLKIQHRRWQARALPDQTPEKCLVMCQKDGYWLRYVHYQTPEICQAAVTQDPHALKFVHEQFKTLSLCLQAVRQRGSVIDLVPRHLITYEMCRAVLHSMDSYKAFSYVPEVFRTPDLCLAAVKRSGECLSYIIPSKQSLRICKAAIKKSPAALRHVHPENLTEELCLYAVQLDYCALAYVPREKQTRQVCLAAIHQCGSALNYVYPERQTLEMCRSAIQKDPQNMLSVRIFDRIDPFNASSL</sequence>
<evidence type="ECO:0000313" key="2">
    <source>
        <dbReference type="EMBL" id="QHS93377.1"/>
    </source>
</evidence>
<dbReference type="InterPro" id="IPR025197">
    <property type="entry name" value="DUF4116"/>
</dbReference>
<reference evidence="2" key="1">
    <citation type="journal article" date="2020" name="Nature">
        <title>Giant virus diversity and host interactions through global metagenomics.</title>
        <authorList>
            <person name="Schulz F."/>
            <person name="Roux S."/>
            <person name="Paez-Espino D."/>
            <person name="Jungbluth S."/>
            <person name="Walsh D.A."/>
            <person name="Denef V.J."/>
            <person name="McMahon K.D."/>
            <person name="Konstantinidis K.T."/>
            <person name="Eloe-Fadrosh E.A."/>
            <person name="Kyrpides N.C."/>
            <person name="Woyke T."/>
        </authorList>
    </citation>
    <scope>NUCLEOTIDE SEQUENCE</scope>
    <source>
        <strain evidence="2">GVMAG-M-3300017989-17</strain>
    </source>
</reference>
<organism evidence="2">
    <name type="scientific">viral metagenome</name>
    <dbReference type="NCBI Taxonomy" id="1070528"/>
    <lineage>
        <taxon>unclassified sequences</taxon>
        <taxon>metagenomes</taxon>
        <taxon>organismal metagenomes</taxon>
    </lineage>
</organism>
<proteinExistence type="predicted"/>
<feature type="domain" description="DUF4116" evidence="1">
    <location>
        <begin position="205"/>
        <end position="249"/>
    </location>
</feature>